<feature type="compositionally biased region" description="Low complexity" evidence="1">
    <location>
        <begin position="81"/>
        <end position="90"/>
    </location>
</feature>
<feature type="region of interest" description="Disordered" evidence="1">
    <location>
        <begin position="58"/>
        <end position="133"/>
    </location>
</feature>
<evidence type="ECO:0000313" key="3">
    <source>
        <dbReference type="Proteomes" id="UP000243459"/>
    </source>
</evidence>
<accession>A0A5P1FBZ3</accession>
<evidence type="ECO:0000256" key="1">
    <source>
        <dbReference type="SAM" id="MobiDB-lite"/>
    </source>
</evidence>
<dbReference type="EMBL" id="CM007383">
    <property type="protein sequence ID" value="ONK74151.1"/>
    <property type="molecule type" value="Genomic_DNA"/>
</dbReference>
<gene>
    <name evidence="2" type="ORF">A4U43_C03F3290</name>
</gene>
<proteinExistence type="predicted"/>
<dbReference type="AlphaFoldDB" id="A0A5P1FBZ3"/>
<sequence length="149" mass="16102">MRRLLGRAPRREIVDYFQMRPRVPRAVASTRGFSATSACALCRGAPSYAVPPADVAGVEGGLAENPQLEEEEEEEQEEIRVSVVEVSESSGVLRSASMEGFSSRADEQKEGNCSSGSKEEALEKGQSDSGRGFLFSRLGRARSSSVLPF</sequence>
<name>A0A5P1FBZ3_ASPOF</name>
<feature type="compositionally biased region" description="Basic and acidic residues" evidence="1">
    <location>
        <begin position="117"/>
        <end position="126"/>
    </location>
</feature>
<organism evidence="2 3">
    <name type="scientific">Asparagus officinalis</name>
    <name type="common">Garden asparagus</name>
    <dbReference type="NCBI Taxonomy" id="4686"/>
    <lineage>
        <taxon>Eukaryota</taxon>
        <taxon>Viridiplantae</taxon>
        <taxon>Streptophyta</taxon>
        <taxon>Embryophyta</taxon>
        <taxon>Tracheophyta</taxon>
        <taxon>Spermatophyta</taxon>
        <taxon>Magnoliopsida</taxon>
        <taxon>Liliopsida</taxon>
        <taxon>Asparagales</taxon>
        <taxon>Asparagaceae</taxon>
        <taxon>Asparagoideae</taxon>
        <taxon>Asparagus</taxon>
    </lineage>
</organism>
<keyword evidence="3" id="KW-1185">Reference proteome</keyword>
<protein>
    <submittedName>
        <fullName evidence="2">Uncharacterized protein</fullName>
    </submittedName>
</protein>
<reference evidence="3" key="1">
    <citation type="journal article" date="2017" name="Nat. Commun.">
        <title>The asparagus genome sheds light on the origin and evolution of a young Y chromosome.</title>
        <authorList>
            <person name="Harkess A."/>
            <person name="Zhou J."/>
            <person name="Xu C."/>
            <person name="Bowers J.E."/>
            <person name="Van der Hulst R."/>
            <person name="Ayyampalayam S."/>
            <person name="Mercati F."/>
            <person name="Riccardi P."/>
            <person name="McKain M.R."/>
            <person name="Kakrana A."/>
            <person name="Tang H."/>
            <person name="Ray J."/>
            <person name="Groenendijk J."/>
            <person name="Arikit S."/>
            <person name="Mathioni S.M."/>
            <person name="Nakano M."/>
            <person name="Shan H."/>
            <person name="Telgmann-Rauber A."/>
            <person name="Kanno A."/>
            <person name="Yue Z."/>
            <person name="Chen H."/>
            <person name="Li W."/>
            <person name="Chen Y."/>
            <person name="Xu X."/>
            <person name="Zhang Y."/>
            <person name="Luo S."/>
            <person name="Chen H."/>
            <person name="Gao J."/>
            <person name="Mao Z."/>
            <person name="Pires J.C."/>
            <person name="Luo M."/>
            <person name="Kudrna D."/>
            <person name="Wing R.A."/>
            <person name="Meyers B.C."/>
            <person name="Yi K."/>
            <person name="Kong H."/>
            <person name="Lavrijsen P."/>
            <person name="Sunseri F."/>
            <person name="Falavigna A."/>
            <person name="Ye Y."/>
            <person name="Leebens-Mack J.H."/>
            <person name="Chen G."/>
        </authorList>
    </citation>
    <scope>NUCLEOTIDE SEQUENCE [LARGE SCALE GENOMIC DNA]</scope>
    <source>
        <strain evidence="3">cv. DH0086</strain>
    </source>
</reference>
<feature type="compositionally biased region" description="Acidic residues" evidence="1">
    <location>
        <begin position="67"/>
        <end position="77"/>
    </location>
</feature>
<evidence type="ECO:0000313" key="2">
    <source>
        <dbReference type="EMBL" id="ONK74151.1"/>
    </source>
</evidence>
<dbReference type="Proteomes" id="UP000243459">
    <property type="component" value="Chromosome 3"/>
</dbReference>
<dbReference type="Gramene" id="ONK74151">
    <property type="protein sequence ID" value="ONK74151"/>
    <property type="gene ID" value="A4U43_C03F3290"/>
</dbReference>